<dbReference type="SUPFAM" id="SSF54637">
    <property type="entry name" value="Thioesterase/thiol ester dehydrase-isomerase"/>
    <property type="match status" value="1"/>
</dbReference>
<evidence type="ECO:0000313" key="3">
    <source>
        <dbReference type="EMBL" id="MDP1519872.1"/>
    </source>
</evidence>
<reference evidence="3" key="1">
    <citation type="journal article" date="2010" name="Int. J. Syst. Evol. Microbiol.">
        <title>Porticoccus litoralis gen. nov., sp. nov., a gammaproteobacterium isolated from the Yellow Sea.</title>
        <authorList>
            <person name="Oh H.M."/>
            <person name="Kim H."/>
            <person name="Kim K.M."/>
            <person name="Min G.S."/>
            <person name="Cho J.C."/>
        </authorList>
    </citation>
    <scope>NUCLEOTIDE SEQUENCE</scope>
    <source>
        <strain evidence="3">DSM 25064</strain>
    </source>
</reference>
<dbReference type="EMBL" id="JAUUUU010000001">
    <property type="protein sequence ID" value="MDP1519872.1"/>
    <property type="molecule type" value="Genomic_DNA"/>
</dbReference>
<protein>
    <submittedName>
        <fullName evidence="3">Thioesterase family protein</fullName>
        <ecNumber evidence="3">3.1.2.-</ecNumber>
    </submittedName>
</protein>
<accession>A0AAW8AZR0</accession>
<dbReference type="InterPro" id="IPR029069">
    <property type="entry name" value="HotDog_dom_sf"/>
</dbReference>
<dbReference type="Gene3D" id="3.10.129.10">
    <property type="entry name" value="Hotdog Thioesterase"/>
    <property type="match status" value="1"/>
</dbReference>
<dbReference type="CDD" id="cd00586">
    <property type="entry name" value="4HBT"/>
    <property type="match status" value="1"/>
</dbReference>
<gene>
    <name evidence="3" type="ORF">Q8A57_02720</name>
</gene>
<keyword evidence="4" id="KW-1185">Reference proteome</keyword>
<dbReference type="InterPro" id="IPR050563">
    <property type="entry name" value="4-hydroxybenzoyl-CoA_TE"/>
</dbReference>
<dbReference type="Pfam" id="PF13279">
    <property type="entry name" value="4HBT_2"/>
    <property type="match status" value="1"/>
</dbReference>
<reference evidence="3" key="2">
    <citation type="submission" date="2023-08" db="EMBL/GenBank/DDBJ databases">
        <authorList>
            <person name="Luo J."/>
        </authorList>
    </citation>
    <scope>NUCLEOTIDE SEQUENCE</scope>
    <source>
        <strain evidence="3">DSM 25064</strain>
    </source>
</reference>
<evidence type="ECO:0000256" key="1">
    <source>
        <dbReference type="ARBA" id="ARBA00005953"/>
    </source>
</evidence>
<dbReference type="Proteomes" id="UP001178354">
    <property type="component" value="Unassembled WGS sequence"/>
</dbReference>
<keyword evidence="2 3" id="KW-0378">Hydrolase</keyword>
<evidence type="ECO:0000256" key="2">
    <source>
        <dbReference type="ARBA" id="ARBA00022801"/>
    </source>
</evidence>
<dbReference type="GO" id="GO:0047617">
    <property type="term" value="F:fatty acyl-CoA hydrolase activity"/>
    <property type="evidence" value="ECO:0007669"/>
    <property type="project" value="TreeGrafter"/>
</dbReference>
<sequence length="134" mass="15400">MFEFHIDPRFSETDALGHINNTVLPVWFEAARADLFRLVHPRLTRDDWPMILASIKVDFIDQIHLGGGVTIRTGIQKIGTKSFTVEQQAFQHDKLVARGEAVLVWFDYRQQTSQPIPEEVRLLLQPHLLENSPA</sequence>
<dbReference type="EC" id="3.1.2.-" evidence="3"/>
<dbReference type="PANTHER" id="PTHR31793">
    <property type="entry name" value="4-HYDROXYBENZOYL-COA THIOESTERASE FAMILY MEMBER"/>
    <property type="match status" value="1"/>
</dbReference>
<dbReference type="RefSeq" id="WP_305169383.1">
    <property type="nucleotide sequence ID" value="NZ_JAUUUU010000001.1"/>
</dbReference>
<dbReference type="AlphaFoldDB" id="A0AAW8AZR0"/>
<name>A0AAW8AZR0_9GAMM</name>
<evidence type="ECO:0000313" key="4">
    <source>
        <dbReference type="Proteomes" id="UP001178354"/>
    </source>
</evidence>
<comment type="similarity">
    <text evidence="1">Belongs to the 4-hydroxybenzoyl-CoA thioesterase family.</text>
</comment>
<proteinExistence type="inferred from homology"/>
<comment type="caution">
    <text evidence="3">The sequence shown here is derived from an EMBL/GenBank/DDBJ whole genome shotgun (WGS) entry which is preliminary data.</text>
</comment>
<dbReference type="PANTHER" id="PTHR31793:SF27">
    <property type="entry name" value="NOVEL THIOESTERASE SUPERFAMILY DOMAIN AND SAPOSIN A-TYPE DOMAIN CONTAINING PROTEIN (0610012H03RIK)"/>
    <property type="match status" value="1"/>
</dbReference>
<organism evidence="3 4">
    <name type="scientific">Porticoccus litoralis</name>
    <dbReference type="NCBI Taxonomy" id="434086"/>
    <lineage>
        <taxon>Bacteria</taxon>
        <taxon>Pseudomonadati</taxon>
        <taxon>Pseudomonadota</taxon>
        <taxon>Gammaproteobacteria</taxon>
        <taxon>Cellvibrionales</taxon>
        <taxon>Porticoccaceae</taxon>
        <taxon>Porticoccus</taxon>
    </lineage>
</organism>